<evidence type="ECO:0000256" key="1">
    <source>
        <dbReference type="SAM" id="MobiDB-lite"/>
    </source>
</evidence>
<feature type="compositionally biased region" description="Basic residues" evidence="1">
    <location>
        <begin position="171"/>
        <end position="207"/>
    </location>
</feature>
<feature type="compositionally biased region" description="Low complexity" evidence="1">
    <location>
        <begin position="87"/>
        <end position="112"/>
    </location>
</feature>
<feature type="region of interest" description="Disordered" evidence="1">
    <location>
        <begin position="298"/>
        <end position="568"/>
    </location>
</feature>
<feature type="region of interest" description="Disordered" evidence="1">
    <location>
        <begin position="1"/>
        <end position="283"/>
    </location>
</feature>
<proteinExistence type="predicted"/>
<gene>
    <name evidence="2" type="ORF">RDB_LOCUS90283</name>
</gene>
<dbReference type="EMBL" id="CAJMXA010002498">
    <property type="protein sequence ID" value="CAE6482081.1"/>
    <property type="molecule type" value="Genomic_DNA"/>
</dbReference>
<feature type="compositionally biased region" description="Pro residues" evidence="1">
    <location>
        <begin position="211"/>
        <end position="225"/>
    </location>
</feature>
<reference evidence="2" key="1">
    <citation type="submission" date="2021-01" db="EMBL/GenBank/DDBJ databases">
        <authorList>
            <person name="Kaushik A."/>
        </authorList>
    </citation>
    <scope>NUCLEOTIDE SEQUENCE</scope>
    <source>
        <strain evidence="2">AG6-10EEA</strain>
    </source>
</reference>
<organism evidence="2 3">
    <name type="scientific">Rhizoctonia solani</name>
    <dbReference type="NCBI Taxonomy" id="456999"/>
    <lineage>
        <taxon>Eukaryota</taxon>
        <taxon>Fungi</taxon>
        <taxon>Dikarya</taxon>
        <taxon>Basidiomycota</taxon>
        <taxon>Agaricomycotina</taxon>
        <taxon>Agaricomycetes</taxon>
        <taxon>Cantharellales</taxon>
        <taxon>Ceratobasidiaceae</taxon>
        <taxon>Rhizoctonia</taxon>
    </lineage>
</organism>
<name>A0A8H3H4M2_9AGAM</name>
<feature type="compositionally biased region" description="Basic and acidic residues" evidence="1">
    <location>
        <begin position="839"/>
        <end position="848"/>
    </location>
</feature>
<feature type="region of interest" description="Disordered" evidence="1">
    <location>
        <begin position="691"/>
        <end position="718"/>
    </location>
</feature>
<feature type="compositionally biased region" description="Polar residues" evidence="1">
    <location>
        <begin position="356"/>
        <end position="369"/>
    </location>
</feature>
<dbReference type="Proteomes" id="UP000663853">
    <property type="component" value="Unassembled WGS sequence"/>
</dbReference>
<evidence type="ECO:0000313" key="2">
    <source>
        <dbReference type="EMBL" id="CAE6482081.1"/>
    </source>
</evidence>
<feature type="compositionally biased region" description="Polar residues" evidence="1">
    <location>
        <begin position="128"/>
        <end position="143"/>
    </location>
</feature>
<feature type="compositionally biased region" description="Basic residues" evidence="1">
    <location>
        <begin position="147"/>
        <end position="160"/>
    </location>
</feature>
<feature type="compositionally biased region" description="Low complexity" evidence="1">
    <location>
        <begin position="226"/>
        <end position="240"/>
    </location>
</feature>
<comment type="caution">
    <text evidence="2">The sequence shown here is derived from an EMBL/GenBank/DDBJ whole genome shotgun (WGS) entry which is preliminary data.</text>
</comment>
<feature type="region of interest" description="Disordered" evidence="1">
    <location>
        <begin position="827"/>
        <end position="848"/>
    </location>
</feature>
<feature type="compositionally biased region" description="Polar residues" evidence="1">
    <location>
        <begin position="273"/>
        <end position="283"/>
    </location>
</feature>
<protein>
    <recommendedName>
        <fullName evidence="4">Rxt3-domain-containing protein</fullName>
    </recommendedName>
</protein>
<feature type="compositionally biased region" description="Pro residues" evidence="1">
    <location>
        <begin position="325"/>
        <end position="341"/>
    </location>
</feature>
<feature type="compositionally biased region" description="Polar residues" evidence="1">
    <location>
        <begin position="7"/>
        <end position="26"/>
    </location>
</feature>
<feature type="compositionally biased region" description="Polar residues" evidence="1">
    <location>
        <begin position="241"/>
        <end position="254"/>
    </location>
</feature>
<evidence type="ECO:0000313" key="3">
    <source>
        <dbReference type="Proteomes" id="UP000663853"/>
    </source>
</evidence>
<evidence type="ECO:0008006" key="4">
    <source>
        <dbReference type="Google" id="ProtNLM"/>
    </source>
</evidence>
<dbReference type="AlphaFoldDB" id="A0A8H3H4M2"/>
<feature type="compositionally biased region" description="Basic and acidic residues" evidence="1">
    <location>
        <begin position="400"/>
        <end position="524"/>
    </location>
</feature>
<feature type="compositionally biased region" description="Pro residues" evidence="1">
    <location>
        <begin position="53"/>
        <end position="86"/>
    </location>
</feature>
<sequence>MAPSVAEQRNLSPSDVLSLADHNQQPPEEGKMPPSSRMNLASLLQPESDTQRRPPPTSTSTPAPAPAPAPAPTSTPQPLGPPPPPASYSNDAPSSYSTSHPHHPSYQPSSSQNYTGSQYSHGYGQPPSHGSYNYPSPTHTSQGPAHHPFHSHHHHQHPLHPHSGTQGHSHLSNHPHHHTHHAHHQHSHSHPHNHPHSHPHAHVHVIHSHPPNAPSGAQPPAPPGPGSSSSVAGSPPYASSHAFSGNAPSGSSRGPQPIIPITHAPRSPVTAYTGASRSPTAPYNINIYGAGSIIGGRRSPEYSNSGPHGGSSSGSRRNTLSGPGGPQPIDPVPLRDYPPYPGKHSDDYPPPAFTAPTYSRPESPQTATGKNRRSGGGATSISSRNARADSVKRSIGSAGEIKRATDRSRERDRSEREADKEHDERMYREKMAVEREREDRAREREYDERVARDRERERERERERQHELEMRDSRRPPAPSKRMEPEFARRPPEDWDRMRERDRDRARMPREQERDWRREQEDPRILSGKHLPSLSHGYPEKQSHLHHSHSVPALQPSRPSHHYAHPTPPPASALPILSPIWLGTHVYPNLPFPICLPPSLSRNNLTPDGYRPYQYTILVPSGFLPLQPAARVPRPTIPLWGSATTGYTDDSNLLLAAVHSGRTSWSDIRRAQRLKHDANITVGVWVGGANGGRGAQRPKGGAWEGGQGSGQLYSSSWGNSHDGGGMEIVEVTWMEKDSAHAPHRPNRRERMEQYAKRRADLDLVPPIKRDRIDTWYLDSDDEDAQLSVPAKRTWDVGETIVFGKGGTTSGFVYDPHALRSVVFEESNERSTKRLKSKPKPGDEDVASRRDIVLENDDEQYVLSLDDKAKTYTLSTVSPKSKKTEVLRKSVTEEDVSFFDKGLCVWIKDDEAKDNEKADQDSEMHYDETMSNDRKGWFCRVNRWKFAPDTDTPTKAVEAS</sequence>
<accession>A0A8H3H4M2</accession>